<dbReference type="AlphaFoldDB" id="A0A9E8MYB4"/>
<evidence type="ECO:0000259" key="1">
    <source>
        <dbReference type="PROSITE" id="PS50943"/>
    </source>
</evidence>
<evidence type="ECO:0000313" key="2">
    <source>
        <dbReference type="EMBL" id="WAC03943.1"/>
    </source>
</evidence>
<dbReference type="CDD" id="cd00093">
    <property type="entry name" value="HTH_XRE"/>
    <property type="match status" value="1"/>
</dbReference>
<accession>A0A9E8MYB4</accession>
<keyword evidence="3" id="KW-1185">Reference proteome</keyword>
<dbReference type="PROSITE" id="PS50943">
    <property type="entry name" value="HTH_CROC1"/>
    <property type="match status" value="1"/>
</dbReference>
<protein>
    <submittedName>
        <fullName evidence="2">Transcriptional regulator</fullName>
    </submittedName>
</protein>
<organism evidence="2 3">
    <name type="scientific">Lacinutrix neustonica</name>
    <dbReference type="NCBI Taxonomy" id="2980107"/>
    <lineage>
        <taxon>Bacteria</taxon>
        <taxon>Pseudomonadati</taxon>
        <taxon>Bacteroidota</taxon>
        <taxon>Flavobacteriia</taxon>
        <taxon>Flavobacteriales</taxon>
        <taxon>Flavobacteriaceae</taxon>
        <taxon>Lacinutrix</taxon>
    </lineage>
</organism>
<dbReference type="Proteomes" id="UP001164705">
    <property type="component" value="Chromosome"/>
</dbReference>
<gene>
    <name evidence="2" type="ORF">N7U66_00620</name>
</gene>
<dbReference type="InterPro" id="IPR001387">
    <property type="entry name" value="Cro/C1-type_HTH"/>
</dbReference>
<feature type="domain" description="HTH cro/C1-type" evidence="1">
    <location>
        <begin position="148"/>
        <end position="199"/>
    </location>
</feature>
<dbReference type="EMBL" id="CP113088">
    <property type="protein sequence ID" value="WAC03943.1"/>
    <property type="molecule type" value="Genomic_DNA"/>
</dbReference>
<name>A0A9E8MYB4_9FLAO</name>
<dbReference type="KEGG" id="lnu:N7U66_00620"/>
<reference evidence="2" key="1">
    <citation type="submission" date="2022-11" db="EMBL/GenBank/DDBJ databases">
        <title>Lacinutrix neustonica HL-RS19T sp. nov., isolated from the surface microlayer sample of brackish Lake Shihwa.</title>
        <authorList>
            <person name="Choi J.Y."/>
            <person name="Hwang C.Y."/>
        </authorList>
    </citation>
    <scope>NUCLEOTIDE SEQUENCE</scope>
    <source>
        <strain evidence="2">HL-RS19</strain>
    </source>
</reference>
<evidence type="ECO:0000313" key="3">
    <source>
        <dbReference type="Proteomes" id="UP001164705"/>
    </source>
</evidence>
<proteinExistence type="predicted"/>
<sequence length="199" mass="22308">MVSIITGDIINSRDSEPKEWLPVLKKEFNKYGGEPKSWEIFRGDSFQLEVNKTKGLRAALLIKAAIKQNSDIDVRMAIGIGTKSHNADKITEANGTAFINSGHCFEHLKRNTLAVETGHDAIDYPLNIMIDLAALTTDNWTPTAAETLKAALEHPNYNQKELAKLLEKTQSNISAGLKRYGYDEIIKLLNYYEQQTQTL</sequence>